<organism evidence="4 5">
    <name type="scientific">Candidatus Ornithomonoglobus intestinigallinarum</name>
    <dbReference type="NCBI Taxonomy" id="2840894"/>
    <lineage>
        <taxon>Bacteria</taxon>
        <taxon>Bacillati</taxon>
        <taxon>Bacillota</taxon>
        <taxon>Clostridia</taxon>
        <taxon>Candidatus Ornithomonoglobus</taxon>
    </lineage>
</organism>
<proteinExistence type="predicted"/>
<evidence type="ECO:0000256" key="2">
    <source>
        <dbReference type="SAM" id="Phobius"/>
    </source>
</evidence>
<keyword evidence="2" id="KW-1133">Transmembrane helix</keyword>
<dbReference type="CDD" id="cd10944">
    <property type="entry name" value="CE4_SmPgdA_like"/>
    <property type="match status" value="1"/>
</dbReference>
<dbReference type="InterPro" id="IPR011330">
    <property type="entry name" value="Glyco_hydro/deAcase_b/a-brl"/>
</dbReference>
<dbReference type="PANTHER" id="PTHR10587:SF125">
    <property type="entry name" value="POLYSACCHARIDE DEACETYLASE YHEN-RELATED"/>
    <property type="match status" value="1"/>
</dbReference>
<keyword evidence="2" id="KW-0812">Transmembrane</keyword>
<evidence type="ECO:0000259" key="3">
    <source>
        <dbReference type="PROSITE" id="PS51677"/>
    </source>
</evidence>
<dbReference type="InterPro" id="IPR002509">
    <property type="entry name" value="NODB_dom"/>
</dbReference>
<evidence type="ECO:0000313" key="4">
    <source>
        <dbReference type="EMBL" id="HIT84341.1"/>
    </source>
</evidence>
<feature type="domain" description="NodB homology" evidence="3">
    <location>
        <begin position="141"/>
        <end position="337"/>
    </location>
</feature>
<feature type="region of interest" description="Disordered" evidence="1">
    <location>
        <begin position="58"/>
        <end position="118"/>
    </location>
</feature>
<keyword evidence="2" id="KW-0472">Membrane</keyword>
<dbReference type="InterPro" id="IPR050248">
    <property type="entry name" value="Polysacc_deacetylase_ArnD"/>
</dbReference>
<dbReference type="PANTHER" id="PTHR10587">
    <property type="entry name" value="GLYCOSYL TRANSFERASE-RELATED"/>
    <property type="match status" value="1"/>
</dbReference>
<evidence type="ECO:0000256" key="1">
    <source>
        <dbReference type="SAM" id="MobiDB-lite"/>
    </source>
</evidence>
<dbReference type="GO" id="GO:0016810">
    <property type="term" value="F:hydrolase activity, acting on carbon-nitrogen (but not peptide) bonds"/>
    <property type="evidence" value="ECO:0007669"/>
    <property type="project" value="InterPro"/>
</dbReference>
<accession>A0A9D1H1G2</accession>
<dbReference type="EMBL" id="DVLU01000003">
    <property type="protein sequence ID" value="HIT84341.1"/>
    <property type="molecule type" value="Genomic_DNA"/>
</dbReference>
<name>A0A9D1H1G2_9FIRM</name>
<reference evidence="4" key="1">
    <citation type="submission" date="2020-10" db="EMBL/GenBank/DDBJ databases">
        <authorList>
            <person name="Gilroy R."/>
        </authorList>
    </citation>
    <scope>NUCLEOTIDE SEQUENCE</scope>
    <source>
        <strain evidence="4">CHK181-108</strain>
    </source>
</reference>
<evidence type="ECO:0000313" key="5">
    <source>
        <dbReference type="Proteomes" id="UP000824165"/>
    </source>
</evidence>
<dbReference type="Proteomes" id="UP000824165">
    <property type="component" value="Unassembled WGS sequence"/>
</dbReference>
<dbReference type="Gene3D" id="3.20.20.370">
    <property type="entry name" value="Glycoside hydrolase/deacetylase"/>
    <property type="match status" value="1"/>
</dbReference>
<comment type="caution">
    <text evidence="4">The sequence shown here is derived from an EMBL/GenBank/DDBJ whole genome shotgun (WGS) entry which is preliminary data.</text>
</comment>
<dbReference type="GO" id="GO:0005975">
    <property type="term" value="P:carbohydrate metabolic process"/>
    <property type="evidence" value="ECO:0007669"/>
    <property type="project" value="InterPro"/>
</dbReference>
<sequence>MATRSSFEEKNRERRRRERIRKKRIRTAISLIAVAGVIALVCVTISVVNKNKREAQNYASQPETTSQAGAPSDGQSISTVTASIDGTVTGTSTLGADTAQGTQPSDPSAQNGQAQQNGMSIPSAAEENDLLEIIENSGQTKRCYLTFDDGPTTNITPQILDTLRRYNVKATFFQVGSLIQSNPDMARRVYEEGHLIANHSQGHEYAELYESTETFMTEVNSCYEAIKSVTDGEEPFKLVRFPGGSYNSSADSYAPVKQECKTALKEAGFYYCDWNSLNGDAEGRTKDADELLAYLQENAAGQNNLVVLMHDAAAKQATADYLGSAIEWLISEGYTFHRLDDIDYNPAGTASASPDGTAAGTDGETAQVQ</sequence>
<gene>
    <name evidence="4" type="ORF">IAA60_00385</name>
</gene>
<protein>
    <submittedName>
        <fullName evidence="4">Polysaccharide deacetylase</fullName>
    </submittedName>
</protein>
<reference evidence="4" key="2">
    <citation type="journal article" date="2021" name="PeerJ">
        <title>Extensive microbial diversity within the chicken gut microbiome revealed by metagenomics and culture.</title>
        <authorList>
            <person name="Gilroy R."/>
            <person name="Ravi A."/>
            <person name="Getino M."/>
            <person name="Pursley I."/>
            <person name="Horton D.L."/>
            <person name="Alikhan N.F."/>
            <person name="Baker D."/>
            <person name="Gharbi K."/>
            <person name="Hall N."/>
            <person name="Watson M."/>
            <person name="Adriaenssens E.M."/>
            <person name="Foster-Nyarko E."/>
            <person name="Jarju S."/>
            <person name="Secka A."/>
            <person name="Antonio M."/>
            <person name="Oren A."/>
            <person name="Chaudhuri R.R."/>
            <person name="La Ragione R."/>
            <person name="Hildebrand F."/>
            <person name="Pallen M.J."/>
        </authorList>
    </citation>
    <scope>NUCLEOTIDE SEQUENCE</scope>
    <source>
        <strain evidence="4">CHK181-108</strain>
    </source>
</reference>
<dbReference type="PROSITE" id="PS51677">
    <property type="entry name" value="NODB"/>
    <property type="match status" value="1"/>
</dbReference>
<feature type="region of interest" description="Disordered" evidence="1">
    <location>
        <begin position="347"/>
        <end position="369"/>
    </location>
</feature>
<dbReference type="Pfam" id="PF01522">
    <property type="entry name" value="Polysacc_deac_1"/>
    <property type="match status" value="1"/>
</dbReference>
<dbReference type="SUPFAM" id="SSF88713">
    <property type="entry name" value="Glycoside hydrolase/deacetylase"/>
    <property type="match status" value="1"/>
</dbReference>
<feature type="transmembrane region" description="Helical" evidence="2">
    <location>
        <begin position="25"/>
        <end position="48"/>
    </location>
</feature>
<dbReference type="AlphaFoldDB" id="A0A9D1H1G2"/>